<keyword evidence="1" id="KW-0812">Transmembrane</keyword>
<feature type="transmembrane region" description="Helical" evidence="1">
    <location>
        <begin position="28"/>
        <end position="49"/>
    </location>
</feature>
<keyword evidence="1" id="KW-0472">Membrane</keyword>
<proteinExistence type="predicted"/>
<feature type="transmembrane region" description="Helical" evidence="1">
    <location>
        <begin position="125"/>
        <end position="144"/>
    </location>
</feature>
<accession>A0A6J4NM84</accession>
<evidence type="ECO:0000313" key="2">
    <source>
        <dbReference type="EMBL" id="CAA9387884.1"/>
    </source>
</evidence>
<dbReference type="EMBL" id="CADCUM010000086">
    <property type="protein sequence ID" value="CAA9387884.1"/>
    <property type="molecule type" value="Genomic_DNA"/>
</dbReference>
<gene>
    <name evidence="2" type="ORF">AVDCRST_MAG32-2127</name>
</gene>
<protein>
    <submittedName>
        <fullName evidence="2">Uncharacterized protein</fullName>
    </submittedName>
</protein>
<name>A0A6J4NM84_9ACTN</name>
<evidence type="ECO:0000256" key="1">
    <source>
        <dbReference type="SAM" id="Phobius"/>
    </source>
</evidence>
<dbReference type="AlphaFoldDB" id="A0A6J4NM84"/>
<sequence>MSSTPSTPDHAAPAQVPRSVSVAEKLTWARAAMSLVAAVVLFTALDSIVDVVMEQPSLASGTSEASVRSTLVGFRVLDVLVSVVVPLVLLRFVRRGAGWARLALTAATAASILLFLVGLGGPSLASVFGVVYLVLAAAIVFFLWKKESGRWFAKRRD</sequence>
<organism evidence="2">
    <name type="scientific">uncultured Nocardioides sp</name>
    <dbReference type="NCBI Taxonomy" id="198441"/>
    <lineage>
        <taxon>Bacteria</taxon>
        <taxon>Bacillati</taxon>
        <taxon>Actinomycetota</taxon>
        <taxon>Actinomycetes</taxon>
        <taxon>Propionibacteriales</taxon>
        <taxon>Nocardioidaceae</taxon>
        <taxon>Nocardioides</taxon>
        <taxon>environmental samples</taxon>
    </lineage>
</organism>
<feature type="transmembrane region" description="Helical" evidence="1">
    <location>
        <begin position="102"/>
        <end position="119"/>
    </location>
</feature>
<keyword evidence="1" id="KW-1133">Transmembrane helix</keyword>
<reference evidence="2" key="1">
    <citation type="submission" date="2020-02" db="EMBL/GenBank/DDBJ databases">
        <authorList>
            <person name="Meier V. D."/>
        </authorList>
    </citation>
    <scope>NUCLEOTIDE SEQUENCE</scope>
    <source>
        <strain evidence="2">AVDCRST_MAG32</strain>
    </source>
</reference>
<feature type="transmembrane region" description="Helical" evidence="1">
    <location>
        <begin position="69"/>
        <end position="90"/>
    </location>
</feature>